<feature type="domain" description="Peptidase S1" evidence="14">
    <location>
        <begin position="28"/>
        <end position="247"/>
    </location>
</feature>
<dbReference type="SUPFAM" id="SSF50494">
    <property type="entry name" value="Trypsin-like serine proteases"/>
    <property type="match status" value="1"/>
</dbReference>
<dbReference type="PANTHER" id="PTHR24271">
    <property type="entry name" value="KALLIKREIN-RELATED"/>
    <property type="match status" value="1"/>
</dbReference>
<keyword evidence="6" id="KW-0720">Serine protease</keyword>
<dbReference type="InterPro" id="IPR043504">
    <property type="entry name" value="Peptidase_S1_PA_chymotrypsin"/>
</dbReference>
<dbReference type="PROSITE" id="PS00134">
    <property type="entry name" value="TRYPSIN_HIS"/>
    <property type="match status" value="1"/>
</dbReference>
<evidence type="ECO:0000256" key="7">
    <source>
        <dbReference type="ARBA" id="ARBA00023145"/>
    </source>
</evidence>
<dbReference type="InterPro" id="IPR001254">
    <property type="entry name" value="Trypsin_dom"/>
</dbReference>
<evidence type="ECO:0000256" key="10">
    <source>
        <dbReference type="ARBA" id="ARBA00067130"/>
    </source>
</evidence>
<dbReference type="InterPro" id="IPR009003">
    <property type="entry name" value="Peptidase_S1_PA"/>
</dbReference>
<dbReference type="FunFam" id="2.40.10.10:FF:000146">
    <property type="entry name" value="Serine protease 53"/>
    <property type="match status" value="1"/>
</dbReference>
<protein>
    <recommendedName>
        <fullName evidence="10">Granzyme M</fullName>
    </recommendedName>
    <alternativeName>
        <fullName evidence="11">Met-ase</fullName>
    </alternativeName>
    <alternativeName>
        <fullName evidence="12">Natural killer cell granular protease</fullName>
    </alternativeName>
</protein>
<evidence type="ECO:0000256" key="13">
    <source>
        <dbReference type="SAM" id="SignalP"/>
    </source>
</evidence>
<evidence type="ECO:0000256" key="6">
    <source>
        <dbReference type="ARBA" id="ARBA00022825"/>
    </source>
</evidence>
<dbReference type="GO" id="GO:0006508">
    <property type="term" value="P:proteolysis"/>
    <property type="evidence" value="ECO:0007669"/>
    <property type="project" value="UniProtKB-KW"/>
</dbReference>
<comment type="function">
    <text evidence="9">Cleaves peptide substrates after methionine, leucine, and norleucine. Physiological substrates include EZR, alpha-tubulins and the apoptosis inhibitor BIRC5/Survivin. Promotes caspase activation and subsequent apoptosis of target cells.</text>
</comment>
<reference evidence="16" key="1">
    <citation type="submission" date="2025-08" db="UniProtKB">
        <authorList>
            <consortium name="RefSeq"/>
        </authorList>
    </citation>
    <scope>IDENTIFICATION</scope>
</reference>
<dbReference type="InterPro" id="IPR018114">
    <property type="entry name" value="TRYPSIN_HIS"/>
</dbReference>
<dbReference type="PROSITE" id="PS50240">
    <property type="entry name" value="TRYPSIN_DOM"/>
    <property type="match status" value="1"/>
</dbReference>
<dbReference type="Gene3D" id="2.40.10.10">
    <property type="entry name" value="Trypsin-like serine proteases"/>
    <property type="match status" value="1"/>
</dbReference>
<dbReference type="AlphaFoldDB" id="A0A6P8FUG5"/>
<dbReference type="SMART" id="SM00020">
    <property type="entry name" value="Tryp_SPc"/>
    <property type="match status" value="1"/>
</dbReference>
<evidence type="ECO:0000256" key="1">
    <source>
        <dbReference type="ARBA" id="ARBA00004613"/>
    </source>
</evidence>
<keyword evidence="3" id="KW-0645">Protease</keyword>
<keyword evidence="15" id="KW-1185">Reference proteome</keyword>
<evidence type="ECO:0000313" key="16">
    <source>
        <dbReference type="RefSeq" id="XP_031430294.1"/>
    </source>
</evidence>
<organism evidence="15 16">
    <name type="scientific">Clupea harengus</name>
    <name type="common">Atlantic herring</name>
    <dbReference type="NCBI Taxonomy" id="7950"/>
    <lineage>
        <taxon>Eukaryota</taxon>
        <taxon>Metazoa</taxon>
        <taxon>Chordata</taxon>
        <taxon>Craniata</taxon>
        <taxon>Vertebrata</taxon>
        <taxon>Euteleostomi</taxon>
        <taxon>Actinopterygii</taxon>
        <taxon>Neopterygii</taxon>
        <taxon>Teleostei</taxon>
        <taxon>Clupei</taxon>
        <taxon>Clupeiformes</taxon>
        <taxon>Clupeoidei</taxon>
        <taxon>Clupeidae</taxon>
        <taxon>Clupea</taxon>
    </lineage>
</organism>
<evidence type="ECO:0000256" key="11">
    <source>
        <dbReference type="ARBA" id="ARBA00078807"/>
    </source>
</evidence>
<dbReference type="OrthoDB" id="8440449at2759"/>
<evidence type="ECO:0000256" key="8">
    <source>
        <dbReference type="ARBA" id="ARBA00023157"/>
    </source>
</evidence>
<keyword evidence="7" id="KW-0865">Zymogen</keyword>
<keyword evidence="8" id="KW-1015">Disulfide bond</keyword>
<dbReference type="CDD" id="cd00190">
    <property type="entry name" value="Tryp_SPc"/>
    <property type="match status" value="1"/>
</dbReference>
<gene>
    <name evidence="16" type="primary">LOC105895041</name>
</gene>
<dbReference type="Pfam" id="PF00089">
    <property type="entry name" value="Trypsin"/>
    <property type="match status" value="1"/>
</dbReference>
<evidence type="ECO:0000256" key="5">
    <source>
        <dbReference type="ARBA" id="ARBA00022801"/>
    </source>
</evidence>
<evidence type="ECO:0000256" key="12">
    <source>
        <dbReference type="ARBA" id="ARBA00079711"/>
    </source>
</evidence>
<feature type="signal peptide" evidence="13">
    <location>
        <begin position="1"/>
        <end position="21"/>
    </location>
</feature>
<accession>A0A6P8FUG5</accession>
<dbReference type="RefSeq" id="XP_031430294.1">
    <property type="nucleotide sequence ID" value="XM_031574434.2"/>
</dbReference>
<evidence type="ECO:0000256" key="9">
    <source>
        <dbReference type="ARBA" id="ARBA00054080"/>
    </source>
</evidence>
<evidence type="ECO:0000256" key="3">
    <source>
        <dbReference type="ARBA" id="ARBA00022670"/>
    </source>
</evidence>
<dbReference type="GeneID" id="105895041"/>
<evidence type="ECO:0000313" key="15">
    <source>
        <dbReference type="Proteomes" id="UP000515152"/>
    </source>
</evidence>
<keyword evidence="5" id="KW-0378">Hydrolase</keyword>
<keyword evidence="2" id="KW-0964">Secreted</keyword>
<name>A0A6P8FUG5_CLUHA</name>
<dbReference type="KEGG" id="char:105895041"/>
<dbReference type="GO" id="GO:0004252">
    <property type="term" value="F:serine-type endopeptidase activity"/>
    <property type="evidence" value="ECO:0007669"/>
    <property type="project" value="InterPro"/>
</dbReference>
<comment type="subcellular location">
    <subcellularLocation>
        <location evidence="1">Secreted</location>
    </subcellularLocation>
</comment>
<feature type="chain" id="PRO_5028193446" description="Granzyme M" evidence="13">
    <location>
        <begin position="22"/>
        <end position="251"/>
    </location>
</feature>
<dbReference type="PRINTS" id="PR00722">
    <property type="entry name" value="CHYMOTRYPSIN"/>
</dbReference>
<dbReference type="GO" id="GO:0005576">
    <property type="term" value="C:extracellular region"/>
    <property type="evidence" value="ECO:0007669"/>
    <property type="project" value="UniProtKB-SubCell"/>
</dbReference>
<dbReference type="InterPro" id="IPR001314">
    <property type="entry name" value="Peptidase_S1A"/>
</dbReference>
<proteinExistence type="predicted"/>
<evidence type="ECO:0000256" key="2">
    <source>
        <dbReference type="ARBA" id="ARBA00022525"/>
    </source>
</evidence>
<keyword evidence="4 13" id="KW-0732">Signal</keyword>
<sequence length="251" mass="27328">MGAAILLWLVPFLSMLVFSSALGGYVGIVNGTVAKPHSRSYMVSVQEEKQHICGGFLVSESFVMTAAHCITWGKNLTVVVGEHDIIKQNSGIRIPVKYYHINPGYESLKNDIALLQLTKAAKKSSSVKWISLPKKDADIKAASACSVAGWGRTKTNGNASKVLLEADVVIMKREQCQKLWKNISKKMLCASGKAGFCQGDSGGPLVCKNKAVGVVSFTERNNCDKPTKPNVYTRISGYLPWIKSVLKSVKY</sequence>
<evidence type="ECO:0000259" key="14">
    <source>
        <dbReference type="PROSITE" id="PS50240"/>
    </source>
</evidence>
<evidence type="ECO:0000256" key="4">
    <source>
        <dbReference type="ARBA" id="ARBA00022729"/>
    </source>
</evidence>
<dbReference type="PANTHER" id="PTHR24271:SF87">
    <property type="entry name" value="ARGININE ESTERASE-LIKE-RELATED"/>
    <property type="match status" value="1"/>
</dbReference>
<dbReference type="Proteomes" id="UP000515152">
    <property type="component" value="Chromosome 10"/>
</dbReference>